<organism evidence="4 5">
    <name type="scientific">Rufibacter sediminis</name>
    <dbReference type="NCBI Taxonomy" id="2762756"/>
    <lineage>
        <taxon>Bacteria</taxon>
        <taxon>Pseudomonadati</taxon>
        <taxon>Bacteroidota</taxon>
        <taxon>Cytophagia</taxon>
        <taxon>Cytophagales</taxon>
        <taxon>Hymenobacteraceae</taxon>
        <taxon>Rufibacter</taxon>
    </lineage>
</organism>
<dbReference type="CDD" id="cd00564">
    <property type="entry name" value="TMP_TenI"/>
    <property type="match status" value="1"/>
</dbReference>
<comment type="caution">
    <text evidence="4">The sequence shown here is derived from an EMBL/GenBank/DDBJ whole genome shotgun (WGS) entry which is preliminary data.</text>
</comment>
<reference evidence="4 5" key="1">
    <citation type="journal article" date="2019" name="Int. J. Syst. Evol. Microbiol.">
        <title>Rufibacter sediminis sp. nov., isolated from freshwater lake sediment.</title>
        <authorList>
            <person name="Qu J.H."/>
            <person name="Zhang L.J."/>
            <person name="Fu Y.H."/>
            <person name="Li H.F."/>
        </authorList>
    </citation>
    <scope>NUCLEOTIDE SEQUENCE [LARGE SCALE GENOMIC DNA]</scope>
    <source>
        <strain evidence="4 5">H-1</strain>
    </source>
</reference>
<dbReference type="SUPFAM" id="SSF51391">
    <property type="entry name" value="Thiamin phosphate synthase"/>
    <property type="match status" value="1"/>
</dbReference>
<evidence type="ECO:0000259" key="3">
    <source>
        <dbReference type="Pfam" id="PF02581"/>
    </source>
</evidence>
<dbReference type="InterPro" id="IPR022998">
    <property type="entry name" value="ThiamineP_synth_TenI"/>
</dbReference>
<evidence type="ECO:0000313" key="4">
    <source>
        <dbReference type="EMBL" id="MBC3539215.1"/>
    </source>
</evidence>
<dbReference type="PANTHER" id="PTHR20857:SF23">
    <property type="entry name" value="THIAMINE BIOSYNTHETIC BIFUNCTIONAL ENZYME"/>
    <property type="match status" value="1"/>
</dbReference>
<keyword evidence="2" id="KW-0784">Thiamine biosynthesis</keyword>
<keyword evidence="5" id="KW-1185">Reference proteome</keyword>
<dbReference type="Proteomes" id="UP000659698">
    <property type="component" value="Unassembled WGS sequence"/>
</dbReference>
<protein>
    <submittedName>
        <fullName evidence="4">Thiamine phosphate synthase</fullName>
    </submittedName>
</protein>
<accession>A0ABR6VPX7</accession>
<dbReference type="EMBL" id="JACOAF010000017">
    <property type="protein sequence ID" value="MBC3539215.1"/>
    <property type="molecule type" value="Genomic_DNA"/>
</dbReference>
<dbReference type="RefSeq" id="WP_186634455.1">
    <property type="nucleotide sequence ID" value="NZ_JACOAF010000017.1"/>
</dbReference>
<dbReference type="InterPro" id="IPR013785">
    <property type="entry name" value="Aldolase_TIM"/>
</dbReference>
<feature type="domain" description="Thiamine phosphate synthase/TenI" evidence="3">
    <location>
        <begin position="11"/>
        <end position="191"/>
    </location>
</feature>
<evidence type="ECO:0000256" key="1">
    <source>
        <dbReference type="ARBA" id="ARBA00004948"/>
    </source>
</evidence>
<evidence type="ECO:0000313" key="5">
    <source>
        <dbReference type="Proteomes" id="UP000659698"/>
    </source>
</evidence>
<evidence type="ECO:0000256" key="2">
    <source>
        <dbReference type="ARBA" id="ARBA00022977"/>
    </source>
</evidence>
<dbReference type="Gene3D" id="3.20.20.70">
    <property type="entry name" value="Aldolase class I"/>
    <property type="match status" value="1"/>
</dbReference>
<proteinExistence type="predicted"/>
<gene>
    <name evidence="4" type="ORF">H7U12_05950</name>
</gene>
<dbReference type="InterPro" id="IPR036206">
    <property type="entry name" value="ThiamineP_synth_sf"/>
</dbReference>
<comment type="pathway">
    <text evidence="1">Cofactor biosynthesis; thiamine diphosphate biosynthesis.</text>
</comment>
<dbReference type="Pfam" id="PF02581">
    <property type="entry name" value="TMP-TENI"/>
    <property type="match status" value="1"/>
</dbReference>
<dbReference type="PANTHER" id="PTHR20857">
    <property type="entry name" value="THIAMINE-PHOSPHATE PYROPHOSPHORYLASE"/>
    <property type="match status" value="1"/>
</dbReference>
<sequence length="213" mass="23574">MTQTRKIASGIYLVVDPAMEEKALLRKLEVVLEEELAAVQLWDNFYAGQKVYGLIQKIVHLCHAKEVPVLINNQWEFLLDTALDGVHFDAIPDDFAAIKKAVHRPFLTGLTCGNDEALIIWAHEKQLDYISFCSVFPSATSTSCELVTFESITRAKKISSMPVFLAGGIKPDNLPLLAGLEYDGVAVISGIMNADNPSASVKEYLRRLPKNNP</sequence>
<name>A0ABR6VPX7_9BACT</name>